<dbReference type="Proteomes" id="UP001176961">
    <property type="component" value="Unassembled WGS sequence"/>
</dbReference>
<sequence>MKDFVWVYDVSPTITALLSPARCLQLAREPRTAALEINSAFFFRAGIFAFVTPAVWSERHSAVVLDLARRGEFLDTVNNFKLAIEGAGEAVTITKPLLRFSEPSASLTARDWLCRRVEYFFPEYPDEGMAPLAVMKAQDDDANGFATERDRSTI</sequence>
<evidence type="ECO:0000313" key="2">
    <source>
        <dbReference type="Proteomes" id="UP001176961"/>
    </source>
</evidence>
<accession>A0AA36H117</accession>
<protein>
    <submittedName>
        <fullName evidence="1">Uncharacterized protein</fullName>
    </submittedName>
</protein>
<gene>
    <name evidence="1" type="ORF">CYNAS_LOCUS14032</name>
</gene>
<keyword evidence="2" id="KW-1185">Reference proteome</keyword>
<name>A0AA36H117_CYLNA</name>
<evidence type="ECO:0000313" key="1">
    <source>
        <dbReference type="EMBL" id="CAJ0602049.1"/>
    </source>
</evidence>
<organism evidence="1 2">
    <name type="scientific">Cylicocyclus nassatus</name>
    <name type="common">Nematode worm</name>
    <dbReference type="NCBI Taxonomy" id="53992"/>
    <lineage>
        <taxon>Eukaryota</taxon>
        <taxon>Metazoa</taxon>
        <taxon>Ecdysozoa</taxon>
        <taxon>Nematoda</taxon>
        <taxon>Chromadorea</taxon>
        <taxon>Rhabditida</taxon>
        <taxon>Rhabditina</taxon>
        <taxon>Rhabditomorpha</taxon>
        <taxon>Strongyloidea</taxon>
        <taxon>Strongylidae</taxon>
        <taxon>Cylicocyclus</taxon>
    </lineage>
</organism>
<dbReference type="AlphaFoldDB" id="A0AA36H117"/>
<proteinExistence type="predicted"/>
<dbReference type="EMBL" id="CATQJL010000305">
    <property type="protein sequence ID" value="CAJ0602049.1"/>
    <property type="molecule type" value="Genomic_DNA"/>
</dbReference>
<reference evidence="1" key="1">
    <citation type="submission" date="2023-07" db="EMBL/GenBank/DDBJ databases">
        <authorList>
            <consortium name="CYATHOMIX"/>
        </authorList>
    </citation>
    <scope>NUCLEOTIDE SEQUENCE</scope>
    <source>
        <strain evidence="1">N/A</strain>
    </source>
</reference>
<comment type="caution">
    <text evidence="1">The sequence shown here is derived from an EMBL/GenBank/DDBJ whole genome shotgun (WGS) entry which is preliminary data.</text>
</comment>